<proteinExistence type="predicted"/>
<dbReference type="SMART" id="SM00448">
    <property type="entry name" value="REC"/>
    <property type="match status" value="1"/>
</dbReference>
<dbReference type="PROSITE" id="PS50110">
    <property type="entry name" value="RESPONSE_REGULATORY"/>
    <property type="match status" value="1"/>
</dbReference>
<evidence type="ECO:0000256" key="2">
    <source>
        <dbReference type="PROSITE-ProRule" id="PRU00169"/>
    </source>
</evidence>
<comment type="caution">
    <text evidence="4">The sequence shown here is derived from an EMBL/GenBank/DDBJ whole genome shotgun (WGS) entry which is preliminary data.</text>
</comment>
<evidence type="ECO:0000313" key="5">
    <source>
        <dbReference type="Proteomes" id="UP001200145"/>
    </source>
</evidence>
<dbReference type="InterPro" id="IPR017850">
    <property type="entry name" value="Alkaline_phosphatase_core_sf"/>
</dbReference>
<keyword evidence="5" id="KW-1185">Reference proteome</keyword>
<dbReference type="InterPro" id="IPR001789">
    <property type="entry name" value="Sig_transdc_resp-reg_receiver"/>
</dbReference>
<feature type="domain" description="Response regulatory" evidence="3">
    <location>
        <begin position="5"/>
        <end position="119"/>
    </location>
</feature>
<gene>
    <name evidence="4" type="ORF">L0U88_15975</name>
</gene>
<evidence type="ECO:0000259" key="3">
    <source>
        <dbReference type="PROSITE" id="PS50110"/>
    </source>
</evidence>
<dbReference type="Proteomes" id="UP001200145">
    <property type="component" value="Unassembled WGS sequence"/>
</dbReference>
<feature type="modified residue" description="4-aspartylphosphate" evidence="2">
    <location>
        <position position="54"/>
    </location>
</feature>
<dbReference type="InterPro" id="IPR050595">
    <property type="entry name" value="Bact_response_regulator"/>
</dbReference>
<protein>
    <submittedName>
        <fullName evidence="4">PglZ domain-containing protein</fullName>
    </submittedName>
</protein>
<dbReference type="EMBL" id="JAKEVY010000004">
    <property type="protein sequence ID" value="MCF1716139.1"/>
    <property type="molecule type" value="Genomic_DNA"/>
</dbReference>
<dbReference type="Pfam" id="PF08665">
    <property type="entry name" value="PglZ"/>
    <property type="match status" value="1"/>
</dbReference>
<dbReference type="SUPFAM" id="SSF52172">
    <property type="entry name" value="CheY-like"/>
    <property type="match status" value="1"/>
</dbReference>
<dbReference type="Pfam" id="PF00072">
    <property type="entry name" value="Response_reg"/>
    <property type="match status" value="1"/>
</dbReference>
<dbReference type="SUPFAM" id="SSF53649">
    <property type="entry name" value="Alkaline phosphatase-like"/>
    <property type="match status" value="1"/>
</dbReference>
<dbReference type="CDD" id="cd00156">
    <property type="entry name" value="REC"/>
    <property type="match status" value="1"/>
</dbReference>
<dbReference type="RefSeq" id="WP_234867089.1">
    <property type="nucleotide sequence ID" value="NZ_JAKEVY010000004.1"/>
</dbReference>
<dbReference type="InterPro" id="IPR011006">
    <property type="entry name" value="CheY-like_superfamily"/>
</dbReference>
<evidence type="ECO:0000256" key="1">
    <source>
        <dbReference type="ARBA" id="ARBA00022553"/>
    </source>
</evidence>
<keyword evidence="1 2" id="KW-0597">Phosphoprotein</keyword>
<sequence length="518" mass="59687">MPIANILWVDDEMESLQSQKLFLENKGYAVHTLANGFDAIDYVKEHPVDVVLLDESMPGITGLETLAKIKEINQQVPVVMITKNETENLMDDAIGSQISDYLIKPVNPNQVLLSLKKILDNKRLVAEKTTSAYQQQFRDLFMALNSNPDYNEWMDIYKKLVYWELEMEKSDSPEMQEILLSQKKEANNEFCKFIAKNYLSWVHPKSSDAPIMSNTVFQFKVLPHLEPGVPTFFILIDNLRFDQWKAIQPIFASYFRILEEDTFYSILPTATQYARNAIFAGLMPSEIEKSFPDLWKNDEEEGGKNLQEEVFFKGQLKRLKKDNIKYSYIKVVNHQAGNELVSNVHNLLSNDLNVIVYNFVDMLSHARTEMEVLKELASDEISYRSITASWFEHSPLFQALKKIAGKKINLILATDHGSVRVNTPHKVVGDKQTTTNLRYKHGRNLNYEPKEVLAFRDPKEAGLPVPTVNSSFIFAKEDGYLCYPNNYNHYVNYYRNTFQHGGVSMEEMIVPVIKMCSK</sequence>
<organism evidence="4 5">
    <name type="scientific">Flavihumibacter fluminis</name>
    <dbReference type="NCBI Taxonomy" id="2909236"/>
    <lineage>
        <taxon>Bacteria</taxon>
        <taxon>Pseudomonadati</taxon>
        <taxon>Bacteroidota</taxon>
        <taxon>Chitinophagia</taxon>
        <taxon>Chitinophagales</taxon>
        <taxon>Chitinophagaceae</taxon>
        <taxon>Flavihumibacter</taxon>
    </lineage>
</organism>
<reference evidence="4 5" key="1">
    <citation type="submission" date="2022-01" db="EMBL/GenBank/DDBJ databases">
        <title>Flavihumibacter sp. nov., isolated from sediment of a river.</title>
        <authorList>
            <person name="Liu H."/>
        </authorList>
    </citation>
    <scope>NUCLEOTIDE SEQUENCE [LARGE SCALE GENOMIC DNA]</scope>
    <source>
        <strain evidence="4 5">RY-1</strain>
    </source>
</reference>
<accession>A0ABS9BMW2</accession>
<dbReference type="PANTHER" id="PTHR44591:SF3">
    <property type="entry name" value="RESPONSE REGULATORY DOMAIN-CONTAINING PROTEIN"/>
    <property type="match status" value="1"/>
</dbReference>
<dbReference type="PANTHER" id="PTHR44591">
    <property type="entry name" value="STRESS RESPONSE REGULATOR PROTEIN 1"/>
    <property type="match status" value="1"/>
</dbReference>
<name>A0ABS9BMW2_9BACT</name>
<evidence type="ECO:0000313" key="4">
    <source>
        <dbReference type="EMBL" id="MCF1716139.1"/>
    </source>
</evidence>
<dbReference type="Gene3D" id="3.40.50.2300">
    <property type="match status" value="1"/>
</dbReference>